<feature type="binding site" evidence="5 8">
    <location>
        <begin position="76"/>
        <end position="83"/>
    </location>
    <ligand>
        <name>substrate</name>
    </ligand>
</feature>
<evidence type="ECO:0000256" key="1">
    <source>
        <dbReference type="ARBA" id="ARBA00004821"/>
    </source>
</evidence>
<dbReference type="InterPro" id="IPR004143">
    <property type="entry name" value="BPL_LPL_catalytic"/>
</dbReference>
<gene>
    <name evidence="5" type="primary">lipB</name>
    <name evidence="11" type="ORF">SAMN03080599_00998</name>
</gene>
<dbReference type="Pfam" id="PF21948">
    <property type="entry name" value="LplA-B_cat"/>
    <property type="match status" value="1"/>
</dbReference>
<evidence type="ECO:0000256" key="4">
    <source>
        <dbReference type="ARBA" id="ARBA00024732"/>
    </source>
</evidence>
<sequence length="232" mass="25645">MKALQVLNLGRCDYMTAYQIQLDLVAKRQKGEIEDTLILVEHPPVITLGKSAEDGHILFAEAFLKEQGIEVHQIERGGDVTYHGPGQIVGYPIFDIKRGGIGIRPFVENLEQLFIRLLKEEFDIPAGKDPVHTGVWVGDSKITAIGLAVKRGVTMHGFAFNVNTEMSHFQFIVPCGIADRGVTSLEKLTGETQDFGHITELVTTYFCKVFGFDAVTSCHYEAGVLVPEEGVR</sequence>
<name>A0A1G5RV13_9FIRM</name>
<evidence type="ECO:0000313" key="12">
    <source>
        <dbReference type="Proteomes" id="UP000199208"/>
    </source>
</evidence>
<dbReference type="RefSeq" id="WP_092589780.1">
    <property type="nucleotide sequence ID" value="NZ_FMWL01000003.1"/>
</dbReference>
<dbReference type="AlphaFoldDB" id="A0A1G5RV13"/>
<organism evidence="11 12">
    <name type="scientific">Acidaminobacter hydrogenoformans DSM 2784</name>
    <dbReference type="NCBI Taxonomy" id="1120920"/>
    <lineage>
        <taxon>Bacteria</taxon>
        <taxon>Bacillati</taxon>
        <taxon>Bacillota</taxon>
        <taxon>Clostridia</taxon>
        <taxon>Peptostreptococcales</taxon>
        <taxon>Acidaminobacteraceae</taxon>
        <taxon>Acidaminobacter</taxon>
    </lineage>
</organism>
<dbReference type="Proteomes" id="UP000199208">
    <property type="component" value="Unassembled WGS sequence"/>
</dbReference>
<dbReference type="GO" id="GO:0005737">
    <property type="term" value="C:cytoplasm"/>
    <property type="evidence" value="ECO:0007669"/>
    <property type="project" value="UniProtKB-SubCell"/>
</dbReference>
<evidence type="ECO:0000256" key="5">
    <source>
        <dbReference type="HAMAP-Rule" id="MF_00013"/>
    </source>
</evidence>
<keyword evidence="2 5" id="KW-0808">Transferase</keyword>
<dbReference type="GO" id="GO:0033819">
    <property type="term" value="F:lipoyl(octanoyl) transferase activity"/>
    <property type="evidence" value="ECO:0007669"/>
    <property type="project" value="UniProtKB-EC"/>
</dbReference>
<feature type="binding site" evidence="5 8">
    <location>
        <begin position="144"/>
        <end position="146"/>
    </location>
    <ligand>
        <name>substrate</name>
    </ligand>
</feature>
<dbReference type="STRING" id="1120920.SAMN03080599_00998"/>
<proteinExistence type="inferred from homology"/>
<dbReference type="PIRSF" id="PIRSF016262">
    <property type="entry name" value="LPLase"/>
    <property type="match status" value="1"/>
</dbReference>
<evidence type="ECO:0000256" key="7">
    <source>
        <dbReference type="PIRSR" id="PIRSR016262-1"/>
    </source>
</evidence>
<evidence type="ECO:0000313" key="11">
    <source>
        <dbReference type="EMBL" id="SCZ77893.1"/>
    </source>
</evidence>
<comment type="subcellular location">
    <subcellularLocation>
        <location evidence="5">Cytoplasm</location>
    </subcellularLocation>
</comment>
<dbReference type="SUPFAM" id="SSF55681">
    <property type="entry name" value="Class II aaRS and biotin synthetases"/>
    <property type="match status" value="1"/>
</dbReference>
<feature type="active site" description="Acyl-thioester intermediate" evidence="5 7">
    <location>
        <position position="175"/>
    </location>
</feature>
<protein>
    <recommendedName>
        <fullName evidence="5 6">Octanoyltransferase</fullName>
        <ecNumber evidence="5 6">2.3.1.181</ecNumber>
    </recommendedName>
    <alternativeName>
        <fullName evidence="5">Lipoate-protein ligase B</fullName>
    </alternativeName>
    <alternativeName>
        <fullName evidence="5">Lipoyl/octanoyl transferase</fullName>
    </alternativeName>
    <alternativeName>
        <fullName evidence="5">Octanoyl-[acyl-carrier-protein]-protein N-octanoyltransferase</fullName>
    </alternativeName>
</protein>
<dbReference type="EMBL" id="FMWL01000003">
    <property type="protein sequence ID" value="SCZ77893.1"/>
    <property type="molecule type" value="Genomic_DNA"/>
</dbReference>
<dbReference type="NCBIfam" id="NF010925">
    <property type="entry name" value="PRK14345.1"/>
    <property type="match status" value="1"/>
</dbReference>
<dbReference type="InterPro" id="IPR020605">
    <property type="entry name" value="Octanoyltransferase_CS"/>
</dbReference>
<evidence type="ECO:0000256" key="8">
    <source>
        <dbReference type="PIRSR" id="PIRSR016262-2"/>
    </source>
</evidence>
<dbReference type="PROSITE" id="PS51733">
    <property type="entry name" value="BPL_LPL_CATALYTIC"/>
    <property type="match status" value="1"/>
</dbReference>
<feature type="binding site" evidence="5 8">
    <location>
        <begin position="157"/>
        <end position="159"/>
    </location>
    <ligand>
        <name>substrate</name>
    </ligand>
</feature>
<evidence type="ECO:0000256" key="2">
    <source>
        <dbReference type="ARBA" id="ARBA00022679"/>
    </source>
</evidence>
<keyword evidence="12" id="KW-1185">Reference proteome</keyword>
<keyword evidence="3 5" id="KW-0012">Acyltransferase</keyword>
<comment type="miscellaneous">
    <text evidence="5">In the reaction, the free carboxyl group of octanoic acid is attached via an amide linkage to the epsilon-amino group of a specific lysine residue of lipoyl domains of lipoate-dependent enzymes.</text>
</comment>
<dbReference type="CDD" id="cd16444">
    <property type="entry name" value="LipB"/>
    <property type="match status" value="1"/>
</dbReference>
<dbReference type="OrthoDB" id="9787061at2"/>
<evidence type="ECO:0000259" key="10">
    <source>
        <dbReference type="PROSITE" id="PS51733"/>
    </source>
</evidence>
<dbReference type="UniPathway" id="UPA00538">
    <property type="reaction ID" value="UER00592"/>
</dbReference>
<comment type="function">
    <text evidence="4 5 6">Catalyzes the transfer of endogenously produced octanoic acid from octanoyl-acyl-carrier-protein onto the lipoyl domains of lipoate-dependent enzymes. Lipoyl-ACP can also act as a substrate although octanoyl-ACP is likely to be the physiological substrate.</text>
</comment>
<dbReference type="InterPro" id="IPR000544">
    <property type="entry name" value="Octanoyltransferase"/>
</dbReference>
<evidence type="ECO:0000256" key="9">
    <source>
        <dbReference type="PIRSR" id="PIRSR016262-3"/>
    </source>
</evidence>
<comment type="pathway">
    <text evidence="1 5 6">Protein modification; protein lipoylation via endogenous pathway; protein N(6)-(lipoyl)lysine from octanoyl-[acyl-carrier-protein]: step 1/2.</text>
</comment>
<comment type="similarity">
    <text evidence="5 6">Belongs to the LipB family.</text>
</comment>
<dbReference type="PANTHER" id="PTHR10993:SF7">
    <property type="entry name" value="LIPOYLTRANSFERASE 2, MITOCHONDRIAL-RELATED"/>
    <property type="match status" value="1"/>
</dbReference>
<accession>A0A1G5RV13</accession>
<dbReference type="PROSITE" id="PS01313">
    <property type="entry name" value="LIPB"/>
    <property type="match status" value="1"/>
</dbReference>
<dbReference type="Gene3D" id="3.30.930.10">
    <property type="entry name" value="Bira Bifunctional Protein, Domain 2"/>
    <property type="match status" value="1"/>
</dbReference>
<keyword evidence="5" id="KW-0963">Cytoplasm</keyword>
<evidence type="ECO:0000256" key="6">
    <source>
        <dbReference type="PIRNR" id="PIRNR016262"/>
    </source>
</evidence>
<dbReference type="InterPro" id="IPR045864">
    <property type="entry name" value="aa-tRNA-synth_II/BPL/LPL"/>
</dbReference>
<dbReference type="PANTHER" id="PTHR10993">
    <property type="entry name" value="OCTANOYLTRANSFERASE"/>
    <property type="match status" value="1"/>
</dbReference>
<dbReference type="GO" id="GO:0009249">
    <property type="term" value="P:protein lipoylation"/>
    <property type="evidence" value="ECO:0007669"/>
    <property type="project" value="InterPro"/>
</dbReference>
<dbReference type="EC" id="2.3.1.181" evidence="5 6"/>
<dbReference type="NCBIfam" id="TIGR00214">
    <property type="entry name" value="lipB"/>
    <property type="match status" value="1"/>
</dbReference>
<feature type="domain" description="BPL/LPL catalytic" evidence="10">
    <location>
        <begin position="31"/>
        <end position="214"/>
    </location>
</feature>
<dbReference type="HAMAP" id="MF_00013">
    <property type="entry name" value="LipB"/>
    <property type="match status" value="1"/>
</dbReference>
<feature type="site" description="Lowers pKa of active site Cys" evidence="5 9">
    <location>
        <position position="141"/>
    </location>
</feature>
<comment type="catalytic activity">
    <reaction evidence="5 6">
        <text>octanoyl-[ACP] + L-lysyl-[protein] = N(6)-octanoyl-L-lysyl-[protein] + holo-[ACP] + H(+)</text>
        <dbReference type="Rhea" id="RHEA:17665"/>
        <dbReference type="Rhea" id="RHEA-COMP:9636"/>
        <dbReference type="Rhea" id="RHEA-COMP:9685"/>
        <dbReference type="Rhea" id="RHEA-COMP:9752"/>
        <dbReference type="Rhea" id="RHEA-COMP:9928"/>
        <dbReference type="ChEBI" id="CHEBI:15378"/>
        <dbReference type="ChEBI" id="CHEBI:29969"/>
        <dbReference type="ChEBI" id="CHEBI:64479"/>
        <dbReference type="ChEBI" id="CHEBI:78463"/>
        <dbReference type="ChEBI" id="CHEBI:78809"/>
        <dbReference type="EC" id="2.3.1.181"/>
    </reaction>
</comment>
<evidence type="ECO:0000256" key="3">
    <source>
        <dbReference type="ARBA" id="ARBA00023315"/>
    </source>
</evidence>
<reference evidence="11 12" key="1">
    <citation type="submission" date="2016-10" db="EMBL/GenBank/DDBJ databases">
        <authorList>
            <person name="de Groot N.N."/>
        </authorList>
    </citation>
    <scope>NUCLEOTIDE SEQUENCE [LARGE SCALE GENOMIC DNA]</scope>
    <source>
        <strain evidence="11 12">DSM 2784</strain>
    </source>
</reference>